<dbReference type="PRINTS" id="PR00926">
    <property type="entry name" value="MITOCARRIER"/>
</dbReference>
<dbReference type="AlphaFoldDB" id="A0A066VWG5"/>
<dbReference type="HOGENOM" id="CLU_015166_0_3_1"/>
<evidence type="ECO:0000256" key="10">
    <source>
        <dbReference type="SAM" id="MobiDB-lite"/>
    </source>
</evidence>
<keyword evidence="7 8" id="KW-0472">Membrane</keyword>
<evidence type="ECO:0000256" key="9">
    <source>
        <dbReference type="RuleBase" id="RU000488"/>
    </source>
</evidence>
<evidence type="ECO:0000256" key="6">
    <source>
        <dbReference type="ARBA" id="ARBA00023128"/>
    </source>
</evidence>
<keyword evidence="4" id="KW-0677">Repeat</keyword>
<dbReference type="PANTHER" id="PTHR46181:SF3">
    <property type="entry name" value="MITOCHONDRIAL GLYCINE TRANSPORTER"/>
    <property type="match status" value="1"/>
</dbReference>
<gene>
    <name evidence="11" type="ORF">K437DRAFT_156506</name>
</gene>
<evidence type="ECO:0000256" key="7">
    <source>
        <dbReference type="ARBA" id="ARBA00023136"/>
    </source>
</evidence>
<evidence type="ECO:0000313" key="11">
    <source>
        <dbReference type="EMBL" id="KDN42850.1"/>
    </source>
</evidence>
<dbReference type="STRING" id="1037660.A0A066VWG5"/>
<feature type="compositionally biased region" description="Low complexity" evidence="10">
    <location>
        <begin position="1"/>
        <end position="20"/>
    </location>
</feature>
<dbReference type="GO" id="GO:0031966">
    <property type="term" value="C:mitochondrial membrane"/>
    <property type="evidence" value="ECO:0007669"/>
    <property type="project" value="UniProtKB-SubCell"/>
</dbReference>
<dbReference type="PANTHER" id="PTHR46181">
    <property type="entry name" value="MITOCHONDRIAL GLYCINE TRANSPORTER"/>
    <property type="match status" value="1"/>
</dbReference>
<protein>
    <submittedName>
        <fullName evidence="11">Mitochondrial carrier</fullName>
    </submittedName>
</protein>
<name>A0A066VWG5_TILAU</name>
<dbReference type="SUPFAM" id="SSF103506">
    <property type="entry name" value="Mitochondrial carrier"/>
    <property type="match status" value="1"/>
</dbReference>
<comment type="subcellular location">
    <subcellularLocation>
        <location evidence="1">Mitochondrion membrane</location>
        <topology evidence="1">Multi-pass membrane protein</topology>
    </subcellularLocation>
</comment>
<feature type="repeat" description="Solcar" evidence="8">
    <location>
        <begin position="276"/>
        <end position="362"/>
    </location>
</feature>
<keyword evidence="3 8" id="KW-0812">Transmembrane</keyword>
<comment type="caution">
    <text evidence="11">The sequence shown here is derived from an EMBL/GenBank/DDBJ whole genome shotgun (WGS) entry which is preliminary data.</text>
</comment>
<dbReference type="EMBL" id="JMSN01000066">
    <property type="protein sequence ID" value="KDN42850.1"/>
    <property type="molecule type" value="Genomic_DNA"/>
</dbReference>
<dbReference type="GeneID" id="25261694"/>
<dbReference type="FunCoup" id="A0A066VWG5">
    <property type="interactions" value="138"/>
</dbReference>
<evidence type="ECO:0000256" key="8">
    <source>
        <dbReference type="PROSITE-ProRule" id="PRU00282"/>
    </source>
</evidence>
<evidence type="ECO:0000256" key="2">
    <source>
        <dbReference type="ARBA" id="ARBA00022448"/>
    </source>
</evidence>
<evidence type="ECO:0000256" key="5">
    <source>
        <dbReference type="ARBA" id="ARBA00022989"/>
    </source>
</evidence>
<evidence type="ECO:0000256" key="3">
    <source>
        <dbReference type="ARBA" id="ARBA00022692"/>
    </source>
</evidence>
<keyword evidence="5" id="KW-1133">Transmembrane helix</keyword>
<dbReference type="Gene3D" id="1.50.40.10">
    <property type="entry name" value="Mitochondrial carrier domain"/>
    <property type="match status" value="1"/>
</dbReference>
<reference evidence="11 12" key="1">
    <citation type="submission" date="2014-05" db="EMBL/GenBank/DDBJ databases">
        <title>Draft genome sequence of a rare smut relative, Tilletiaria anomala UBC 951.</title>
        <authorList>
            <consortium name="DOE Joint Genome Institute"/>
            <person name="Toome M."/>
            <person name="Kuo A."/>
            <person name="Henrissat B."/>
            <person name="Lipzen A."/>
            <person name="Tritt A."/>
            <person name="Yoshinaga Y."/>
            <person name="Zane M."/>
            <person name="Barry K."/>
            <person name="Grigoriev I.V."/>
            <person name="Spatafora J.W."/>
            <person name="Aimea M.C."/>
        </authorList>
    </citation>
    <scope>NUCLEOTIDE SEQUENCE [LARGE SCALE GENOMIC DNA]</scope>
    <source>
        <strain evidence="11 12">UBC 951</strain>
    </source>
</reference>
<dbReference type="PROSITE" id="PS50920">
    <property type="entry name" value="SOLCAR"/>
    <property type="match status" value="3"/>
</dbReference>
<dbReference type="OrthoDB" id="1924968at2759"/>
<dbReference type="InParanoid" id="A0A066VWG5"/>
<proteinExistence type="inferred from homology"/>
<keyword evidence="6" id="KW-0496">Mitochondrion</keyword>
<dbReference type="Proteomes" id="UP000027361">
    <property type="component" value="Unassembled WGS sequence"/>
</dbReference>
<dbReference type="Pfam" id="PF00153">
    <property type="entry name" value="Mito_carr"/>
    <property type="match status" value="3"/>
</dbReference>
<dbReference type="GO" id="GO:1904983">
    <property type="term" value="P:glycine import into mitochondrion"/>
    <property type="evidence" value="ECO:0007669"/>
    <property type="project" value="TreeGrafter"/>
</dbReference>
<sequence length="378" mass="40497">MAAAPAGGPSTSSTTWTASAKTDEEHARTCNCPRTRTREPHRHQHQVPPWASLATGAVSGLASCLLLQPMDLLKTRLQQESRRQGQRQRQHMAESRTARLLRTAHDIWAAEGARGFWRGTAPTVARNVPGVAVYFYGVSELRAAVACRRVPFLSQQQRDHVVAAPGGTPASPLAKLSTAGNLLTGAVARVAVGFLLAPVTVVKAKMESSAARADPASYATLRSSLAYIYSTQGGVRALYQGFGATALRDAPYAGIYLALYEWSKVTLSRSAACREQLAWTASASGLLAGALATLLTHPFDIIKTRIQTQQQQPHIRSTLGMARRILAHDGLQAFADGLGLRCARKAASSAIAWSIFELGTRAWLDAAAADADPPGRRR</sequence>
<dbReference type="RefSeq" id="XP_013242184.1">
    <property type="nucleotide sequence ID" value="XM_013386730.1"/>
</dbReference>
<dbReference type="OMA" id="WGIYEEL"/>
<evidence type="ECO:0000256" key="1">
    <source>
        <dbReference type="ARBA" id="ARBA00004225"/>
    </source>
</evidence>
<keyword evidence="2 9" id="KW-0813">Transport</keyword>
<keyword evidence="12" id="KW-1185">Reference proteome</keyword>
<dbReference type="InterPro" id="IPR023395">
    <property type="entry name" value="MCP_dom_sf"/>
</dbReference>
<accession>A0A066VWG5</accession>
<dbReference type="GO" id="GO:0015187">
    <property type="term" value="F:glycine transmembrane transporter activity"/>
    <property type="evidence" value="ECO:0007669"/>
    <property type="project" value="TreeGrafter"/>
</dbReference>
<dbReference type="InterPro" id="IPR018108">
    <property type="entry name" value="MCP_transmembrane"/>
</dbReference>
<organism evidence="11 12">
    <name type="scientific">Tilletiaria anomala (strain ATCC 24038 / CBS 436.72 / UBC 951)</name>
    <dbReference type="NCBI Taxonomy" id="1037660"/>
    <lineage>
        <taxon>Eukaryota</taxon>
        <taxon>Fungi</taxon>
        <taxon>Dikarya</taxon>
        <taxon>Basidiomycota</taxon>
        <taxon>Ustilaginomycotina</taxon>
        <taxon>Exobasidiomycetes</taxon>
        <taxon>Georgefischeriales</taxon>
        <taxon>Tilletiariaceae</taxon>
        <taxon>Tilletiaria</taxon>
    </lineage>
</organism>
<feature type="repeat" description="Solcar" evidence="8">
    <location>
        <begin position="176"/>
        <end position="266"/>
    </location>
</feature>
<comment type="similarity">
    <text evidence="9">Belongs to the mitochondrial carrier (TC 2.A.29) family.</text>
</comment>
<dbReference type="InterPro" id="IPR002067">
    <property type="entry name" value="MCP"/>
</dbReference>
<evidence type="ECO:0000313" key="12">
    <source>
        <dbReference type="Proteomes" id="UP000027361"/>
    </source>
</evidence>
<feature type="repeat" description="Solcar" evidence="8">
    <location>
        <begin position="47"/>
        <end position="144"/>
    </location>
</feature>
<feature type="region of interest" description="Disordered" evidence="10">
    <location>
        <begin position="1"/>
        <end position="47"/>
    </location>
</feature>
<evidence type="ECO:0000256" key="4">
    <source>
        <dbReference type="ARBA" id="ARBA00022737"/>
    </source>
</evidence>